<evidence type="ECO:0000313" key="2">
    <source>
        <dbReference type="Proteomes" id="UP000033657"/>
    </source>
</evidence>
<organism evidence="1 2">
    <name type="scientific">Streptococcus oralis subsp. oralis</name>
    <dbReference type="NCBI Taxonomy" id="1891914"/>
    <lineage>
        <taxon>Bacteria</taxon>
        <taxon>Bacillati</taxon>
        <taxon>Bacillota</taxon>
        <taxon>Bacilli</taxon>
        <taxon>Lactobacillales</taxon>
        <taxon>Streptococcaceae</taxon>
        <taxon>Streptococcus</taxon>
    </lineage>
</organism>
<sequence>MEKQINEKIIEIVHQVNDMIPVEWDDLYINIELDRTLSGGIYFFYKILNEYQYFLDIPELYSLSSDLFDKEYDVLFEKAQELKKVFMDNELVDWYSCIIHLDENNKLSVDYDYASWLKSGYGPSARMDFFEYKYLGKQPANEKELEQFKAMEAFQREHNQK</sequence>
<evidence type="ECO:0000313" key="1">
    <source>
        <dbReference type="EMBL" id="KJQ64893.1"/>
    </source>
</evidence>
<dbReference type="Proteomes" id="UP000033657">
    <property type="component" value="Unassembled WGS sequence"/>
</dbReference>
<proteinExistence type="predicted"/>
<accession>A0A0F2D1Z8</accession>
<gene>
    <name evidence="1" type="primary">yezG_2</name>
    <name evidence="1" type="ORF">TZ87_00016</name>
</gene>
<dbReference type="InterPro" id="IPR036170">
    <property type="entry name" value="YezG-like_sf"/>
</dbReference>
<dbReference type="Pfam" id="PF04634">
    <property type="entry name" value="YezG-like"/>
    <property type="match status" value="1"/>
</dbReference>
<dbReference type="EMBL" id="JYGM01000001">
    <property type="protein sequence ID" value="KJQ64893.1"/>
    <property type="molecule type" value="Genomic_DNA"/>
</dbReference>
<dbReference type="InterPro" id="IPR006728">
    <property type="entry name" value="YezG-like"/>
</dbReference>
<protein>
    <submittedName>
        <fullName evidence="1">Putative antitoxin YezG</fullName>
    </submittedName>
</protein>
<dbReference type="PATRIC" id="fig|28037.209.peg.16"/>
<dbReference type="RefSeq" id="WP_045590416.1">
    <property type="nucleotide sequence ID" value="NZ_JYGM01000001.1"/>
</dbReference>
<dbReference type="AlphaFoldDB" id="A0A0F2D1Z8"/>
<dbReference type="NCBIfam" id="TIGR01741">
    <property type="entry name" value="staph_tand_hypo"/>
    <property type="match status" value="1"/>
</dbReference>
<comment type="caution">
    <text evidence="1">The sequence shown here is derived from an EMBL/GenBank/DDBJ whole genome shotgun (WGS) entry which is preliminary data.</text>
</comment>
<reference evidence="1 2" key="1">
    <citation type="submission" date="2015-02" db="EMBL/GenBank/DDBJ databases">
        <title>Evolution of amylase-binding proteins of oral streptococcal species.</title>
        <authorList>
            <person name="Haase E.M."/>
        </authorList>
    </citation>
    <scope>NUCLEOTIDE SEQUENCE [LARGE SCALE GENOMIC DNA]</scope>
    <source>
        <strain evidence="1 2">COL85/1862</strain>
    </source>
</reference>
<name>A0A0F2D1Z8_STROR</name>
<dbReference type="SUPFAM" id="SSF160424">
    <property type="entry name" value="BH3703-like"/>
    <property type="match status" value="1"/>
</dbReference>
<dbReference type="OrthoDB" id="1633905at2"/>
<dbReference type="Gene3D" id="3.30.500.20">
    <property type="entry name" value="BH3703-like domains"/>
    <property type="match status" value="1"/>
</dbReference>